<comment type="caution">
    <text evidence="1">The sequence shown here is derived from an EMBL/GenBank/DDBJ whole genome shotgun (WGS) entry which is preliminary data.</text>
</comment>
<reference evidence="1" key="1">
    <citation type="journal article" date="2021" name="PeerJ">
        <title>Extensive microbial diversity within the chicken gut microbiome revealed by metagenomics and culture.</title>
        <authorList>
            <person name="Gilroy R."/>
            <person name="Ravi A."/>
            <person name="Getino M."/>
            <person name="Pursley I."/>
            <person name="Horton D.L."/>
            <person name="Alikhan N.F."/>
            <person name="Baker D."/>
            <person name="Gharbi K."/>
            <person name="Hall N."/>
            <person name="Watson M."/>
            <person name="Adriaenssens E.M."/>
            <person name="Foster-Nyarko E."/>
            <person name="Jarju S."/>
            <person name="Secka A."/>
            <person name="Antonio M."/>
            <person name="Oren A."/>
            <person name="Chaudhuri R.R."/>
            <person name="La Ragione R."/>
            <person name="Hildebrand F."/>
            <person name="Pallen M.J."/>
        </authorList>
    </citation>
    <scope>NUCLEOTIDE SEQUENCE</scope>
    <source>
        <strain evidence="1">9264</strain>
    </source>
</reference>
<gene>
    <name evidence="1" type="ORF">H9906_06440</name>
</gene>
<dbReference type="AlphaFoldDB" id="A0A9D2RG76"/>
<dbReference type="EMBL" id="DWUQ01000135">
    <property type="protein sequence ID" value="HJD44649.1"/>
    <property type="molecule type" value="Genomic_DNA"/>
</dbReference>
<evidence type="ECO:0000313" key="1">
    <source>
        <dbReference type="EMBL" id="HJD44649.1"/>
    </source>
</evidence>
<name>A0A9D2RG76_9BURK</name>
<organism evidence="1 2">
    <name type="scientific">Candidatus Paenalcaligenes intestinipullorum</name>
    <dbReference type="NCBI Taxonomy" id="2838718"/>
    <lineage>
        <taxon>Bacteria</taxon>
        <taxon>Pseudomonadati</taxon>
        <taxon>Pseudomonadota</taxon>
        <taxon>Betaproteobacteria</taxon>
        <taxon>Burkholderiales</taxon>
        <taxon>Alcaligenaceae</taxon>
        <taxon>Paenalcaligenes</taxon>
    </lineage>
</organism>
<accession>A0A9D2RG76</accession>
<evidence type="ECO:0000313" key="2">
    <source>
        <dbReference type="Proteomes" id="UP000823889"/>
    </source>
</evidence>
<sequence>MKYIVFLALIANLALAAYGKGLIAGPPPSEAGRSASPVALHDAAHVTVSLPSTH</sequence>
<proteinExistence type="predicted"/>
<reference evidence="1" key="2">
    <citation type="submission" date="2021-04" db="EMBL/GenBank/DDBJ databases">
        <authorList>
            <person name="Gilroy R."/>
        </authorList>
    </citation>
    <scope>NUCLEOTIDE SEQUENCE</scope>
    <source>
        <strain evidence="1">9264</strain>
    </source>
</reference>
<dbReference type="Proteomes" id="UP000823889">
    <property type="component" value="Unassembled WGS sequence"/>
</dbReference>
<protein>
    <submittedName>
        <fullName evidence="1">Uncharacterized protein</fullName>
    </submittedName>
</protein>